<protein>
    <submittedName>
        <fullName evidence="2">Uncharacterized protein</fullName>
    </submittedName>
</protein>
<gene>
    <name evidence="2" type="ORF">PIBRA_LOCUS13416</name>
</gene>
<dbReference type="OrthoDB" id="7485262at2759"/>
<dbReference type="AlphaFoldDB" id="A0A9P0XIK2"/>
<comment type="caution">
    <text evidence="2">The sequence shown here is derived from an EMBL/GenBank/DDBJ whole genome shotgun (WGS) entry which is preliminary data.</text>
</comment>
<feature type="region of interest" description="Disordered" evidence="1">
    <location>
        <begin position="176"/>
        <end position="220"/>
    </location>
</feature>
<proteinExistence type="predicted"/>
<dbReference type="Proteomes" id="UP001152562">
    <property type="component" value="Unassembled WGS sequence"/>
</dbReference>
<organism evidence="2 3">
    <name type="scientific">Pieris brassicae</name>
    <name type="common">White butterfly</name>
    <name type="synonym">Large white butterfly</name>
    <dbReference type="NCBI Taxonomy" id="7116"/>
    <lineage>
        <taxon>Eukaryota</taxon>
        <taxon>Metazoa</taxon>
        <taxon>Ecdysozoa</taxon>
        <taxon>Arthropoda</taxon>
        <taxon>Hexapoda</taxon>
        <taxon>Insecta</taxon>
        <taxon>Pterygota</taxon>
        <taxon>Neoptera</taxon>
        <taxon>Endopterygota</taxon>
        <taxon>Lepidoptera</taxon>
        <taxon>Glossata</taxon>
        <taxon>Ditrysia</taxon>
        <taxon>Papilionoidea</taxon>
        <taxon>Pieridae</taxon>
        <taxon>Pierinae</taxon>
        <taxon>Pieris</taxon>
    </lineage>
</organism>
<evidence type="ECO:0000256" key="1">
    <source>
        <dbReference type="SAM" id="MobiDB-lite"/>
    </source>
</evidence>
<keyword evidence="3" id="KW-1185">Reference proteome</keyword>
<sequence length="236" mass="26993">MEYVLSSEESSDTDIKSLRTQLTEYGLNEDNLSKEEMTDLLKVLKFSKSAAQDEDRQKKEDIVCNASPKVKMRRRYLNVRDRRLPWSLFPNSTSAAERARLLVVYFKIMSLNKYRQARQSVNLAAWPPPLQILEETTRIQPQRSTRSGRSVPVYAGFDDDSSDVDFVITKSKKRKVSSSDHSDINTNKGLGLKRKSGKDDNSKTTKEAKIVTNNKNDSENQRAKECIIIEDCNTYA</sequence>
<dbReference type="EMBL" id="CALOZG010000085">
    <property type="protein sequence ID" value="CAH4037787.1"/>
    <property type="molecule type" value="Genomic_DNA"/>
</dbReference>
<reference evidence="2" key="1">
    <citation type="submission" date="2022-05" db="EMBL/GenBank/DDBJ databases">
        <authorList>
            <person name="Okamura Y."/>
        </authorList>
    </citation>
    <scope>NUCLEOTIDE SEQUENCE</scope>
</reference>
<evidence type="ECO:0000313" key="2">
    <source>
        <dbReference type="EMBL" id="CAH4037787.1"/>
    </source>
</evidence>
<evidence type="ECO:0000313" key="3">
    <source>
        <dbReference type="Proteomes" id="UP001152562"/>
    </source>
</evidence>
<feature type="compositionally biased region" description="Basic and acidic residues" evidence="1">
    <location>
        <begin position="197"/>
        <end position="209"/>
    </location>
</feature>
<name>A0A9P0XIK2_PIEBR</name>
<accession>A0A9P0XIK2</accession>